<dbReference type="AlphaFoldDB" id="A0A0F9E8B6"/>
<dbReference type="EMBL" id="LAZR01038151">
    <property type="protein sequence ID" value="KKL20298.1"/>
    <property type="molecule type" value="Genomic_DNA"/>
</dbReference>
<organism evidence="1">
    <name type="scientific">marine sediment metagenome</name>
    <dbReference type="NCBI Taxonomy" id="412755"/>
    <lineage>
        <taxon>unclassified sequences</taxon>
        <taxon>metagenomes</taxon>
        <taxon>ecological metagenomes</taxon>
    </lineage>
</organism>
<gene>
    <name evidence="1" type="ORF">LCGC14_2456850</name>
</gene>
<proteinExistence type="predicted"/>
<feature type="non-terminal residue" evidence="1">
    <location>
        <position position="1"/>
    </location>
</feature>
<name>A0A0F9E8B6_9ZZZZ</name>
<comment type="caution">
    <text evidence="1">The sequence shown here is derived from an EMBL/GenBank/DDBJ whole genome shotgun (WGS) entry which is preliminary data.</text>
</comment>
<accession>A0A0F9E8B6</accession>
<evidence type="ECO:0000313" key="1">
    <source>
        <dbReference type="EMBL" id="KKL20298.1"/>
    </source>
</evidence>
<reference evidence="1" key="1">
    <citation type="journal article" date="2015" name="Nature">
        <title>Complex archaea that bridge the gap between prokaryotes and eukaryotes.</title>
        <authorList>
            <person name="Spang A."/>
            <person name="Saw J.H."/>
            <person name="Jorgensen S.L."/>
            <person name="Zaremba-Niedzwiedzka K."/>
            <person name="Martijn J."/>
            <person name="Lind A.E."/>
            <person name="van Eijk R."/>
            <person name="Schleper C."/>
            <person name="Guy L."/>
            <person name="Ettema T.J."/>
        </authorList>
    </citation>
    <scope>NUCLEOTIDE SEQUENCE</scope>
</reference>
<sequence>NKEEKIIDLLRDISIKCDAFKTTSGDFTFLEVKCKNCESIFTVTDNMKSKDFIICEDCGEEIET</sequence>
<protein>
    <submittedName>
        <fullName evidence="1">Uncharacterized protein</fullName>
    </submittedName>
</protein>